<reference evidence="1 2" key="1">
    <citation type="submission" date="2020-12" db="EMBL/GenBank/DDBJ databases">
        <title>Metabolic potential, ecology and presence of endohyphal bacteria is reflected in genomic diversity of Mucoromycotina.</title>
        <authorList>
            <person name="Muszewska A."/>
            <person name="Okrasinska A."/>
            <person name="Steczkiewicz K."/>
            <person name="Drgas O."/>
            <person name="Orlowska M."/>
            <person name="Perlinska-Lenart U."/>
            <person name="Aleksandrzak-Piekarczyk T."/>
            <person name="Szatraj K."/>
            <person name="Zielenkiewicz U."/>
            <person name="Pilsyk S."/>
            <person name="Malc E."/>
            <person name="Mieczkowski P."/>
            <person name="Kruszewska J.S."/>
            <person name="Biernat P."/>
            <person name="Pawlowska J."/>
        </authorList>
    </citation>
    <scope>NUCLEOTIDE SEQUENCE [LARGE SCALE GENOMIC DNA]</scope>
    <source>
        <strain evidence="1 2">CBS 142.35</strain>
    </source>
</reference>
<dbReference type="AlphaFoldDB" id="A0A8H7RFK4"/>
<sequence length="174" mass="20261">NWPELSAAAKVGWVKLQGYYCKATGHVYAVATAIDPRLKYEWWEAENWNEYRSEAIELVNMTWDKYKLALVPVHQAYDFDALIQRRPGRADQLAQYINAYTLDDPTSSHSNTIVLDYWHASSEQVLSRAKHFLSPERNRLSSEKLRTRVLVDSWSRFFGENEKISDGSRTMRLS</sequence>
<dbReference type="EMBL" id="JAEPRB010000942">
    <property type="protein sequence ID" value="KAG2210092.1"/>
    <property type="molecule type" value="Genomic_DNA"/>
</dbReference>
<gene>
    <name evidence="1" type="ORF">INT45_013874</name>
</gene>
<dbReference type="OrthoDB" id="2284502at2759"/>
<name>A0A8H7RFK4_9FUNG</name>
<organism evidence="1 2">
    <name type="scientific">Circinella minor</name>
    <dbReference type="NCBI Taxonomy" id="1195481"/>
    <lineage>
        <taxon>Eukaryota</taxon>
        <taxon>Fungi</taxon>
        <taxon>Fungi incertae sedis</taxon>
        <taxon>Mucoromycota</taxon>
        <taxon>Mucoromycotina</taxon>
        <taxon>Mucoromycetes</taxon>
        <taxon>Mucorales</taxon>
        <taxon>Lichtheimiaceae</taxon>
        <taxon>Circinella</taxon>
    </lineage>
</organism>
<dbReference type="Proteomes" id="UP000646827">
    <property type="component" value="Unassembled WGS sequence"/>
</dbReference>
<accession>A0A8H7RFK4</accession>
<evidence type="ECO:0000313" key="1">
    <source>
        <dbReference type="EMBL" id="KAG2210092.1"/>
    </source>
</evidence>
<comment type="caution">
    <text evidence="1">The sequence shown here is derived from an EMBL/GenBank/DDBJ whole genome shotgun (WGS) entry which is preliminary data.</text>
</comment>
<dbReference type="SUPFAM" id="SSF53098">
    <property type="entry name" value="Ribonuclease H-like"/>
    <property type="match status" value="1"/>
</dbReference>
<evidence type="ECO:0000313" key="2">
    <source>
        <dbReference type="Proteomes" id="UP000646827"/>
    </source>
</evidence>
<dbReference type="InterPro" id="IPR012337">
    <property type="entry name" value="RNaseH-like_sf"/>
</dbReference>
<keyword evidence="2" id="KW-1185">Reference proteome</keyword>
<proteinExistence type="predicted"/>
<protein>
    <submittedName>
        <fullName evidence="1">Uncharacterized protein</fullName>
    </submittedName>
</protein>
<feature type="non-terminal residue" evidence="1">
    <location>
        <position position="1"/>
    </location>
</feature>